<accession>A0AA92X8D6</accession>
<dbReference type="InterPro" id="IPR010131">
    <property type="entry name" value="MdtP/NodT-like"/>
</dbReference>
<evidence type="ECO:0000313" key="4">
    <source>
        <dbReference type="EMBL" id="RJF57460.1"/>
    </source>
</evidence>
<comment type="similarity">
    <text evidence="2 3">Belongs to the outer membrane factor (OMF) (TC 1.B.17) family.</text>
</comment>
<reference evidence="4 5" key="1">
    <citation type="submission" date="2018-09" db="EMBL/GenBank/DDBJ databases">
        <title>Draft genome of a novel serratia sp. strain with antifungal activity.</title>
        <authorList>
            <person name="Dichmann S.I."/>
            <person name="Park B.P."/>
            <person name="Pathiraja D."/>
            <person name="Choi I.-G."/>
            <person name="Stougaard P."/>
            <person name="Hennessy R.C."/>
        </authorList>
    </citation>
    <scope>NUCLEOTIDE SEQUENCE [LARGE SCALE GENOMIC DNA]</scope>
    <source>
        <strain evidence="4 5">S40</strain>
    </source>
</reference>
<dbReference type="PROSITE" id="PS51257">
    <property type="entry name" value="PROKAR_LIPOPROTEIN"/>
    <property type="match status" value="1"/>
</dbReference>
<keyword evidence="3" id="KW-1134">Transmembrane beta strand</keyword>
<dbReference type="Gene3D" id="2.20.200.10">
    <property type="entry name" value="Outer membrane efflux proteins (OEP)"/>
    <property type="match status" value="1"/>
</dbReference>
<keyword evidence="3" id="KW-0472">Membrane</keyword>
<keyword evidence="3" id="KW-0812">Transmembrane</keyword>
<protein>
    <submittedName>
        <fullName evidence="4">TolC family protein</fullName>
    </submittedName>
</protein>
<dbReference type="Proteomes" id="UP000284338">
    <property type="component" value="Unassembled WGS sequence"/>
</dbReference>
<organism evidence="4 5">
    <name type="scientific">Serratia inhibens</name>
    <dbReference type="NCBI Taxonomy" id="2338073"/>
    <lineage>
        <taxon>Bacteria</taxon>
        <taxon>Pseudomonadati</taxon>
        <taxon>Pseudomonadota</taxon>
        <taxon>Gammaproteobacteria</taxon>
        <taxon>Enterobacterales</taxon>
        <taxon>Yersiniaceae</taxon>
        <taxon>Serratia</taxon>
    </lineage>
</organism>
<dbReference type="Pfam" id="PF02321">
    <property type="entry name" value="OEP"/>
    <property type="match status" value="2"/>
</dbReference>
<gene>
    <name evidence="4" type="ORF">D4100_01275</name>
</gene>
<sequence>MLISKRLTIALLPLLSAGCVVGPGQPPLTTLPLAAKPLAKTKTITPDTPDKWWSLYQDPALNQAVEQALSNNRDLRAAAANLLAAQAVLRETDAQKLPSTSFAAKGGYGSSLDDQIEAALGQSDNIRTGSRYSAGIDLQWELDLFGRLRSQSGAAQAGTESAQAEEDGVRVWVAAETTRAWLSACSYGQRIGIAQRALAQVEQGQQITEALYQSGAGVALDVVRAKGLVYQTRADLPVLKAKRQRVLAELAVLMGRLPANPPAQALACLKPPTLAYRGLPDNDGLALLRRRPDVREAQQQLAAATANIRVATTDLYPRISLGANMLSSAHQPEDWGNSGATVWSIGPLISWSFPNITEARARIAQAGAKESAALAHFDGTILAALKELQVSLTGYDSALQQQKLLQQAAENSRQALKLSTLAYQDGAATALDYLDNQRNYVAVQSELARANTRVIEAQVTLFKALGGGWQQAPSVVLPVPQRSKTASSMLFPPVFKRES</sequence>
<dbReference type="PANTHER" id="PTHR30203:SF21">
    <property type="entry name" value="OUTER MEMBRANE COMPONENT OF MULTIDRUG EFFLUX PUMP-RELATED"/>
    <property type="match status" value="1"/>
</dbReference>
<keyword evidence="3" id="KW-0732">Signal</keyword>
<feature type="chain" id="PRO_5041517451" evidence="3">
    <location>
        <begin position="23"/>
        <end position="499"/>
    </location>
</feature>
<dbReference type="GO" id="GO:0009279">
    <property type="term" value="C:cell outer membrane"/>
    <property type="evidence" value="ECO:0007669"/>
    <property type="project" value="UniProtKB-SubCell"/>
</dbReference>
<feature type="signal peptide" evidence="3">
    <location>
        <begin position="1"/>
        <end position="22"/>
    </location>
</feature>
<keyword evidence="5" id="KW-1185">Reference proteome</keyword>
<dbReference type="NCBIfam" id="TIGR01845">
    <property type="entry name" value="outer_NodT"/>
    <property type="match status" value="1"/>
</dbReference>
<dbReference type="Gene3D" id="1.20.1600.10">
    <property type="entry name" value="Outer membrane efflux proteins (OEP)"/>
    <property type="match status" value="1"/>
</dbReference>
<comment type="caution">
    <text evidence="4">The sequence shown here is derived from an EMBL/GenBank/DDBJ whole genome shotgun (WGS) entry which is preliminary data.</text>
</comment>
<evidence type="ECO:0000256" key="1">
    <source>
        <dbReference type="ARBA" id="ARBA00004459"/>
    </source>
</evidence>
<dbReference type="SUPFAM" id="SSF56954">
    <property type="entry name" value="Outer membrane efflux proteins (OEP)"/>
    <property type="match status" value="1"/>
</dbReference>
<keyword evidence="3" id="KW-0564">Palmitate</keyword>
<evidence type="ECO:0000313" key="5">
    <source>
        <dbReference type="Proteomes" id="UP000284338"/>
    </source>
</evidence>
<dbReference type="AlphaFoldDB" id="A0AA92X8D6"/>
<name>A0AA92X8D6_9GAMM</name>
<dbReference type="GO" id="GO:0015562">
    <property type="term" value="F:efflux transmembrane transporter activity"/>
    <property type="evidence" value="ECO:0007669"/>
    <property type="project" value="InterPro"/>
</dbReference>
<dbReference type="RefSeq" id="WP_119802672.1">
    <property type="nucleotide sequence ID" value="NZ_QYYG01000001.1"/>
</dbReference>
<evidence type="ECO:0000256" key="3">
    <source>
        <dbReference type="RuleBase" id="RU362097"/>
    </source>
</evidence>
<evidence type="ECO:0000256" key="2">
    <source>
        <dbReference type="ARBA" id="ARBA00007613"/>
    </source>
</evidence>
<dbReference type="EMBL" id="QYYG01000001">
    <property type="protein sequence ID" value="RJF57460.1"/>
    <property type="molecule type" value="Genomic_DNA"/>
</dbReference>
<comment type="subcellular location">
    <subcellularLocation>
        <location evidence="1 3">Cell outer membrane</location>
        <topology evidence="1 3">Lipid-anchor</topology>
    </subcellularLocation>
</comment>
<dbReference type="PANTHER" id="PTHR30203">
    <property type="entry name" value="OUTER MEMBRANE CATION EFFLUX PROTEIN"/>
    <property type="match status" value="1"/>
</dbReference>
<keyword evidence="3" id="KW-0449">Lipoprotein</keyword>
<proteinExistence type="inferred from homology"/>
<dbReference type="InterPro" id="IPR003423">
    <property type="entry name" value="OMP_efflux"/>
</dbReference>